<proteinExistence type="predicted"/>
<dbReference type="HOGENOM" id="CLU_2815701_0_0_1"/>
<protein>
    <submittedName>
        <fullName evidence="1">Uncharacterized protein</fullName>
    </submittedName>
</protein>
<dbReference type="EMBL" id="CAEY01001347">
    <property type="status" value="NOT_ANNOTATED_CDS"/>
    <property type="molecule type" value="Genomic_DNA"/>
</dbReference>
<reference evidence="1" key="2">
    <citation type="submission" date="2015-06" db="UniProtKB">
        <authorList>
            <consortium name="EnsemblMetazoa"/>
        </authorList>
    </citation>
    <scope>IDENTIFICATION</scope>
</reference>
<dbReference type="EnsemblMetazoa" id="tetur04g00830.1">
    <property type="protein sequence ID" value="tetur04g00830.1"/>
    <property type="gene ID" value="tetur04g00830"/>
</dbReference>
<name>T1K1B8_TETUR</name>
<dbReference type="AlphaFoldDB" id="T1K1B8"/>
<sequence length="67" mass="8018">MVEPKTSCEFIPRKTKQYWKDFWKDVMKDHLLQEINGHSLKKIMEMIVNYNKNNLSESLNSNNHHGV</sequence>
<evidence type="ECO:0000313" key="1">
    <source>
        <dbReference type="EnsemblMetazoa" id="tetur04g00830.1"/>
    </source>
</evidence>
<dbReference type="Proteomes" id="UP000015104">
    <property type="component" value="Unassembled WGS sequence"/>
</dbReference>
<reference evidence="2" key="1">
    <citation type="submission" date="2011-08" db="EMBL/GenBank/DDBJ databases">
        <authorList>
            <person name="Rombauts S."/>
        </authorList>
    </citation>
    <scope>NUCLEOTIDE SEQUENCE</scope>
    <source>
        <strain evidence="2">London</strain>
    </source>
</reference>
<evidence type="ECO:0000313" key="2">
    <source>
        <dbReference type="Proteomes" id="UP000015104"/>
    </source>
</evidence>
<accession>T1K1B8</accession>
<keyword evidence="2" id="KW-1185">Reference proteome</keyword>
<organism evidence="1 2">
    <name type="scientific">Tetranychus urticae</name>
    <name type="common">Two-spotted spider mite</name>
    <dbReference type="NCBI Taxonomy" id="32264"/>
    <lineage>
        <taxon>Eukaryota</taxon>
        <taxon>Metazoa</taxon>
        <taxon>Ecdysozoa</taxon>
        <taxon>Arthropoda</taxon>
        <taxon>Chelicerata</taxon>
        <taxon>Arachnida</taxon>
        <taxon>Acari</taxon>
        <taxon>Acariformes</taxon>
        <taxon>Trombidiformes</taxon>
        <taxon>Prostigmata</taxon>
        <taxon>Eleutherengona</taxon>
        <taxon>Raphignathae</taxon>
        <taxon>Tetranychoidea</taxon>
        <taxon>Tetranychidae</taxon>
        <taxon>Tetranychus</taxon>
    </lineage>
</organism>